<sequence>MVQYRPHPFTPHLSVKPGSVCLPIAREIPKRGMPFTHVAQRVEDIACYFTAQLTQKVSKFLWFSIALDETTNVSDTAQVLLFFRELVDLISLYGTTGEDIFKGVQTTLAEKYNLPLSWLKCVSTDGKNVCGPNKDFIGRMNAECEVSSVPKPLTLHCILHQEALCGKAVDRPCVMNPVITVVNFVQFHGLKHRLFKSALEEVESLSPDLPYNTAGKDNLICDLYTCQSFFNQKLLLFEQQISQKTFAYFVCYQSLECEQDSEFPLLFTKKFLGDLREQYSDRFSDLDAHFKTVTIFQNPLYYEIEDSAHPCRKCYREQHACWTATRNIGSCFADWRADFLAFGISATFSRGQSPASRREDVIETTVEVANLLDGPRERGAVIAVVVRDRTQPSASGIL</sequence>
<evidence type="ECO:0000313" key="2">
    <source>
        <dbReference type="Proteomes" id="UP001159363"/>
    </source>
</evidence>
<name>A0ABQ9IJ34_9NEOP</name>
<reference evidence="1 2" key="1">
    <citation type="submission" date="2023-02" db="EMBL/GenBank/DDBJ databases">
        <title>LHISI_Scaffold_Assembly.</title>
        <authorList>
            <person name="Stuart O.P."/>
            <person name="Cleave R."/>
            <person name="Magrath M.J.L."/>
            <person name="Mikheyev A.S."/>
        </authorList>
    </citation>
    <scope>NUCLEOTIDE SEQUENCE [LARGE SCALE GENOMIC DNA]</scope>
    <source>
        <strain evidence="1">Daus_M_001</strain>
        <tissue evidence="1">Leg muscle</tissue>
    </source>
</reference>
<organism evidence="1 2">
    <name type="scientific">Dryococelus australis</name>
    <dbReference type="NCBI Taxonomy" id="614101"/>
    <lineage>
        <taxon>Eukaryota</taxon>
        <taxon>Metazoa</taxon>
        <taxon>Ecdysozoa</taxon>
        <taxon>Arthropoda</taxon>
        <taxon>Hexapoda</taxon>
        <taxon>Insecta</taxon>
        <taxon>Pterygota</taxon>
        <taxon>Neoptera</taxon>
        <taxon>Polyneoptera</taxon>
        <taxon>Phasmatodea</taxon>
        <taxon>Verophasmatodea</taxon>
        <taxon>Anareolatae</taxon>
        <taxon>Phasmatidae</taxon>
        <taxon>Eurycanthinae</taxon>
        <taxon>Dryococelus</taxon>
    </lineage>
</organism>
<dbReference type="EMBL" id="JARBHB010000001">
    <property type="protein sequence ID" value="KAJ8896185.1"/>
    <property type="molecule type" value="Genomic_DNA"/>
</dbReference>
<dbReference type="PANTHER" id="PTHR45913:SF5">
    <property type="entry name" value="GENERAL TRANSCRIPTION FACTOR II-I REPEAT DOMAIN-CONTAINING PROTEIN 2A-LIKE PROTEIN"/>
    <property type="match status" value="1"/>
</dbReference>
<comment type="caution">
    <text evidence="1">The sequence shown here is derived from an EMBL/GenBank/DDBJ whole genome shotgun (WGS) entry which is preliminary data.</text>
</comment>
<dbReference type="PANTHER" id="PTHR45913">
    <property type="entry name" value="EPM2A-INTERACTING PROTEIN 1"/>
    <property type="match status" value="1"/>
</dbReference>
<dbReference type="Proteomes" id="UP001159363">
    <property type="component" value="Chromosome 1"/>
</dbReference>
<gene>
    <name evidence="1" type="ORF">PR048_001528</name>
</gene>
<evidence type="ECO:0000313" key="1">
    <source>
        <dbReference type="EMBL" id="KAJ8896185.1"/>
    </source>
</evidence>
<protein>
    <submittedName>
        <fullName evidence="1">Uncharacterized protein</fullName>
    </submittedName>
</protein>
<feature type="non-terminal residue" evidence="1">
    <location>
        <position position="398"/>
    </location>
</feature>
<keyword evidence="2" id="KW-1185">Reference proteome</keyword>
<accession>A0ABQ9IJ34</accession>
<proteinExistence type="predicted"/>